<keyword evidence="2" id="KW-0789">Thiol protease inhibitor</keyword>
<reference evidence="4 5" key="1">
    <citation type="journal article" date="2017" name="BMC Genomics">
        <title>Genomic analysis of methanogenic archaea reveals a shift towards energy conservation.</title>
        <authorList>
            <person name="Gilmore S.P."/>
            <person name="Henske J.K."/>
            <person name="Sexton J.A."/>
            <person name="Solomon K.V."/>
            <person name="Seppala S."/>
            <person name="Yoo J.I."/>
            <person name="Huyett L.M."/>
            <person name="Pressman A."/>
            <person name="Cogan J.Z."/>
            <person name="Kivenson V."/>
            <person name="Peng X."/>
            <person name="Tan Y."/>
            <person name="Valentine D.L."/>
            <person name="O'Malley M.A."/>
        </authorList>
    </citation>
    <scope>NUCLEOTIDE SEQUENCE [LARGE SCALE GENOMIC DNA]</scope>
    <source>
        <strain evidence="4 5">M.o.H.</strain>
    </source>
</reference>
<evidence type="ECO:0000259" key="3">
    <source>
        <dbReference type="Pfam" id="PF09394"/>
    </source>
</evidence>
<comment type="caution">
    <text evidence="4">The sequence shown here is derived from an EMBL/GenBank/DDBJ whole genome shotgun (WGS) entry which is preliminary data.</text>
</comment>
<dbReference type="EMBL" id="LMVM01000012">
    <property type="protein sequence ID" value="PAV04883.1"/>
    <property type="molecule type" value="Genomic_DNA"/>
</dbReference>
<keyword evidence="5" id="KW-1185">Reference proteome</keyword>
<feature type="domain" description="Proteinase inhibitor I42 chagasin" evidence="3">
    <location>
        <begin position="4"/>
        <end position="68"/>
    </location>
</feature>
<dbReference type="AlphaFoldDB" id="A0A2A2H6I4"/>
<evidence type="ECO:0000256" key="2">
    <source>
        <dbReference type="ARBA" id="ARBA00022704"/>
    </source>
</evidence>
<dbReference type="InterPro" id="IPR018990">
    <property type="entry name" value="Prot_inh_I42_chagasin"/>
</dbReference>
<proteinExistence type="predicted"/>
<dbReference type="SUPFAM" id="SSF141066">
    <property type="entry name" value="ICP-like"/>
    <property type="match status" value="1"/>
</dbReference>
<evidence type="ECO:0000256" key="1">
    <source>
        <dbReference type="ARBA" id="ARBA00022690"/>
    </source>
</evidence>
<accession>A0A2A2H6I4</accession>
<organism evidence="4 5">
    <name type="scientific">Methanobacterium bryantii</name>
    <dbReference type="NCBI Taxonomy" id="2161"/>
    <lineage>
        <taxon>Archaea</taxon>
        <taxon>Methanobacteriati</taxon>
        <taxon>Methanobacteriota</taxon>
        <taxon>Methanomada group</taxon>
        <taxon>Methanobacteria</taxon>
        <taxon>Methanobacteriales</taxon>
        <taxon>Methanobacteriaceae</taxon>
        <taxon>Methanobacterium</taxon>
    </lineage>
</organism>
<dbReference type="GO" id="GO:0004869">
    <property type="term" value="F:cysteine-type endopeptidase inhibitor activity"/>
    <property type="evidence" value="ECO:0007669"/>
    <property type="project" value="UniProtKB-KW"/>
</dbReference>
<keyword evidence="1" id="KW-0646">Protease inhibitor</keyword>
<name>A0A2A2H6I4_METBR</name>
<dbReference type="InterPro" id="IPR036331">
    <property type="entry name" value="Chagasin-like_sf"/>
</dbReference>
<protein>
    <recommendedName>
        <fullName evidence="3">Proteinase inhibitor I42 chagasin domain-containing protein</fullName>
    </recommendedName>
</protein>
<evidence type="ECO:0000313" key="4">
    <source>
        <dbReference type="EMBL" id="PAV04883.1"/>
    </source>
</evidence>
<gene>
    <name evidence="4" type="ORF">ASJ80_11280</name>
</gene>
<dbReference type="Gene3D" id="2.60.40.2020">
    <property type="match status" value="1"/>
</dbReference>
<dbReference type="Proteomes" id="UP000217784">
    <property type="component" value="Unassembled WGS sequence"/>
</dbReference>
<dbReference type="Pfam" id="PF09394">
    <property type="entry name" value="Inhibitor_I42"/>
    <property type="match status" value="1"/>
</dbReference>
<sequence length="77" mass="8867">MAKFNPRYIQLVNSTYFPYKTATNVVGSGGVQVFTFKAIRPGISRITLEYQRPWAETVPPIKEVKYNIFAFGCIYRL</sequence>
<evidence type="ECO:0000313" key="5">
    <source>
        <dbReference type="Proteomes" id="UP000217784"/>
    </source>
</evidence>